<dbReference type="InterPro" id="IPR026881">
    <property type="entry name" value="WYL_dom"/>
</dbReference>
<dbReference type="STRING" id="656024.FsymDg_2217"/>
<evidence type="ECO:0000313" key="5">
    <source>
        <dbReference type="EMBL" id="AEH09620.1"/>
    </source>
</evidence>
<evidence type="ECO:0000259" key="4">
    <source>
        <dbReference type="Pfam" id="PF25583"/>
    </source>
</evidence>
<dbReference type="Pfam" id="PF25583">
    <property type="entry name" value="WCX"/>
    <property type="match status" value="1"/>
</dbReference>
<dbReference type="PANTHER" id="PTHR34580:SF1">
    <property type="entry name" value="PROTEIN PAFC"/>
    <property type="match status" value="1"/>
</dbReference>
<dbReference type="InterPro" id="IPR043839">
    <property type="entry name" value="PafC_HTH"/>
</dbReference>
<evidence type="ECO:0008006" key="7">
    <source>
        <dbReference type="Google" id="ProtNLM"/>
    </source>
</evidence>
<sequence>MSSPASSSAATDRLSRLLALVPWLRAHPGVCLDEAAATFGITVRQLRDDLDLLFVCGLPGGAPGDLIDLSYSADQISVLDPQTLDRPLRLSADEAMALVVAARTLADVPGLSARDALDRALGKLADAVGTLPADRVRVELDAQDGVLRAVQDAVARGRRLRLRYLVWSRDELTERDVDPMRVLTRDGHWYLEGWCHRSQVVRLFRLDRIDGPDGVTVLDTPADPPPEARPRDTDGLFEPGPAETLVVLELYPPARWVADHYPVVSRRELGDGRLLVELRVWETGWLCRLMLGLGDQARVVEPADVVASMHATAARALAAYGRDGYATTGGPLGL</sequence>
<dbReference type="PROSITE" id="PS52050">
    <property type="entry name" value="WYL"/>
    <property type="match status" value="1"/>
</dbReference>
<feature type="domain" description="WYL" evidence="2">
    <location>
        <begin position="146"/>
        <end position="210"/>
    </location>
</feature>
<organism evidence="5 6">
    <name type="scientific">Candidatus Protofrankia datiscae</name>
    <dbReference type="NCBI Taxonomy" id="2716812"/>
    <lineage>
        <taxon>Bacteria</taxon>
        <taxon>Bacillati</taxon>
        <taxon>Actinomycetota</taxon>
        <taxon>Actinomycetes</taxon>
        <taxon>Frankiales</taxon>
        <taxon>Frankiaceae</taxon>
        <taxon>Protofrankia</taxon>
    </lineage>
</organism>
<dbReference type="Proteomes" id="UP000001549">
    <property type="component" value="Chromosome"/>
</dbReference>
<feature type="domain" description="PafC HTH" evidence="3">
    <location>
        <begin position="12"/>
        <end position="125"/>
    </location>
</feature>
<keyword evidence="6" id="KW-1185">Reference proteome</keyword>
<dbReference type="HOGENOM" id="CLU_041141_2_0_11"/>
<gene>
    <name evidence="5" type="ordered locus">FsymDg_2217</name>
</gene>
<evidence type="ECO:0000256" key="1">
    <source>
        <dbReference type="SAM" id="MobiDB-lite"/>
    </source>
</evidence>
<dbReference type="Pfam" id="PF13280">
    <property type="entry name" value="WYL"/>
    <property type="match status" value="1"/>
</dbReference>
<feature type="region of interest" description="Disordered" evidence="1">
    <location>
        <begin position="215"/>
        <end position="236"/>
    </location>
</feature>
<name>F8AZ25_9ACTN</name>
<dbReference type="EMBL" id="CP002801">
    <property type="protein sequence ID" value="AEH09620.1"/>
    <property type="molecule type" value="Genomic_DNA"/>
</dbReference>
<accession>F8AZ25</accession>
<dbReference type="RefSeq" id="WP_013873553.1">
    <property type="nucleotide sequence ID" value="NC_015656.1"/>
</dbReference>
<proteinExistence type="predicted"/>
<dbReference type="InterPro" id="IPR057727">
    <property type="entry name" value="WCX_dom"/>
</dbReference>
<dbReference type="InterPro" id="IPR051534">
    <property type="entry name" value="CBASS_pafABC_assoc_protein"/>
</dbReference>
<dbReference type="eggNOG" id="COG2378">
    <property type="taxonomic scope" value="Bacteria"/>
</dbReference>
<dbReference type="InterPro" id="IPR028349">
    <property type="entry name" value="PafC-like"/>
</dbReference>
<evidence type="ECO:0000259" key="3">
    <source>
        <dbReference type="Pfam" id="PF19187"/>
    </source>
</evidence>
<dbReference type="Pfam" id="PF19187">
    <property type="entry name" value="HTH_PafC"/>
    <property type="match status" value="1"/>
</dbReference>
<evidence type="ECO:0000313" key="6">
    <source>
        <dbReference type="Proteomes" id="UP000001549"/>
    </source>
</evidence>
<dbReference type="AlphaFoldDB" id="F8AZ25"/>
<dbReference type="KEGG" id="fsy:FsymDg_2217"/>
<feature type="domain" description="WCX" evidence="4">
    <location>
        <begin position="245"/>
        <end position="317"/>
    </location>
</feature>
<evidence type="ECO:0000259" key="2">
    <source>
        <dbReference type="Pfam" id="PF13280"/>
    </source>
</evidence>
<dbReference type="PIRSF" id="PIRSF016838">
    <property type="entry name" value="PafC"/>
    <property type="match status" value="1"/>
</dbReference>
<protein>
    <recommendedName>
        <fullName evidence="7">WYL domain-containing protein</fullName>
    </recommendedName>
</protein>
<dbReference type="PANTHER" id="PTHR34580">
    <property type="match status" value="1"/>
</dbReference>
<reference evidence="5 6" key="1">
    <citation type="submission" date="2011-05" db="EMBL/GenBank/DDBJ databases">
        <title>Complete sequence of chromosome of Frankia symbiont of Datisca glomerata.</title>
        <authorList>
            <consortium name="US DOE Joint Genome Institute"/>
            <person name="Lucas S."/>
            <person name="Han J."/>
            <person name="Lapidus A."/>
            <person name="Cheng J.-F."/>
            <person name="Goodwin L."/>
            <person name="Pitluck S."/>
            <person name="Peters L."/>
            <person name="Mikhailova N."/>
            <person name="Chertkov O."/>
            <person name="Teshima H."/>
            <person name="Han C."/>
            <person name="Tapia R."/>
            <person name="Land M."/>
            <person name="Hauser L."/>
            <person name="Kyrpides N."/>
            <person name="Ivanova N."/>
            <person name="Pagani I."/>
            <person name="Berry A."/>
            <person name="Pawlowski K."/>
            <person name="Persson T."/>
            <person name="Vanden Heuvel B."/>
            <person name="Benson D."/>
            <person name="Woyke T."/>
        </authorList>
    </citation>
    <scope>NUCLEOTIDE SEQUENCE [LARGE SCALE GENOMIC DNA]</scope>
    <source>
        <strain evidence="6">4085684</strain>
    </source>
</reference>